<evidence type="ECO:0000313" key="2">
    <source>
        <dbReference type="Proteomes" id="UP000001889"/>
    </source>
</evidence>
<geneLocation type="plasmid" evidence="1 2">
    <name>pCROD1</name>
</geneLocation>
<sequence>MLTVFYITLMKKTNKYTRLSVACVFQKKLYSGEKKRGNESVTHCYYGEGTAWNSEKINHVKTSFYPDSVWKSPEWRDNSGLGVRNRITY</sequence>
<keyword evidence="2" id="KW-1185">Reference proteome</keyword>
<protein>
    <submittedName>
        <fullName evidence="1">Uncharacterized protein</fullName>
    </submittedName>
</protein>
<dbReference type="HOGENOM" id="CLU_2449303_0_0_6"/>
<dbReference type="AlphaFoldDB" id="D2TV84"/>
<organism evidence="1 2">
    <name type="scientific">Citrobacter rodentium (strain ICC168)</name>
    <name type="common">Citrobacter freundii biotype 4280</name>
    <dbReference type="NCBI Taxonomy" id="637910"/>
    <lineage>
        <taxon>Bacteria</taxon>
        <taxon>Pseudomonadati</taxon>
        <taxon>Pseudomonadota</taxon>
        <taxon>Gammaproteobacteria</taxon>
        <taxon>Enterobacterales</taxon>
        <taxon>Enterobacteriaceae</taxon>
        <taxon>Citrobacter</taxon>
    </lineage>
</organism>
<dbReference type="Proteomes" id="UP000001889">
    <property type="component" value="Plasmid pCROD1"/>
</dbReference>
<gene>
    <name evidence="1" type="ordered locus">ROD_p1081</name>
</gene>
<accession>D2TV84</accession>
<evidence type="ECO:0000313" key="1">
    <source>
        <dbReference type="EMBL" id="CBG91770.1"/>
    </source>
</evidence>
<name>D2TV84_CITRI</name>
<dbReference type="EMBL" id="FN543503">
    <property type="protein sequence ID" value="CBG91770.1"/>
    <property type="molecule type" value="Genomic_DNA"/>
</dbReference>
<reference evidence="1 2" key="1">
    <citation type="journal article" date="2010" name="J. Bacteriol.">
        <title>The Citrobacter rodentium genome sequence reveals convergent evolution with human pathogenic Escherichia coli.</title>
        <authorList>
            <person name="Petty N.K."/>
            <person name="Bulgin R."/>
            <person name="Crepin V.F."/>
            <person name="Cerdeno-Tarraga A.M."/>
            <person name="Schroeder G.N."/>
            <person name="Quail M.A."/>
            <person name="Lennard N."/>
            <person name="Corton C."/>
            <person name="Barron A."/>
            <person name="Clark L."/>
            <person name="Toribio A.L."/>
            <person name="Parkhill J."/>
            <person name="Dougan G."/>
            <person name="Frankel G."/>
            <person name="Thomson N.R."/>
        </authorList>
    </citation>
    <scope>NUCLEOTIDE SEQUENCE [LARGE SCALE GENOMIC DNA]</scope>
    <source>
        <strain evidence="1 2">ICC168</strain>
    </source>
</reference>
<keyword evidence="1" id="KW-0614">Plasmid</keyword>
<dbReference type="KEGG" id="cro:ROD_p1081"/>
<proteinExistence type="predicted"/>